<comment type="caution">
    <text evidence="2">The sequence shown here is derived from an EMBL/GenBank/DDBJ whole genome shotgun (WGS) entry which is preliminary data.</text>
</comment>
<gene>
    <name evidence="2" type="ORF">FHR75_001282</name>
</gene>
<organism evidence="2 3">
    <name type="scientific">Kineococcus radiotolerans</name>
    <dbReference type="NCBI Taxonomy" id="131568"/>
    <lineage>
        <taxon>Bacteria</taxon>
        <taxon>Bacillati</taxon>
        <taxon>Actinomycetota</taxon>
        <taxon>Actinomycetes</taxon>
        <taxon>Kineosporiales</taxon>
        <taxon>Kineosporiaceae</taxon>
        <taxon>Kineococcus</taxon>
    </lineage>
</organism>
<name>A0A7W4TKC2_KINRA</name>
<evidence type="ECO:0000313" key="2">
    <source>
        <dbReference type="EMBL" id="MBB2900494.1"/>
    </source>
</evidence>
<reference evidence="2 3" key="2">
    <citation type="submission" date="2020-08" db="EMBL/GenBank/DDBJ databases">
        <authorList>
            <person name="Partida-Martinez L."/>
            <person name="Huntemann M."/>
            <person name="Clum A."/>
            <person name="Wang J."/>
            <person name="Palaniappan K."/>
            <person name="Ritter S."/>
            <person name="Chen I.-M."/>
            <person name="Stamatis D."/>
            <person name="Reddy T."/>
            <person name="O'Malley R."/>
            <person name="Daum C."/>
            <person name="Shapiro N."/>
            <person name="Ivanova N."/>
            <person name="Kyrpides N."/>
            <person name="Woyke T."/>
        </authorList>
    </citation>
    <scope>NUCLEOTIDE SEQUENCE [LARGE SCALE GENOMIC DNA]</scope>
    <source>
        <strain evidence="2 3">AS2.23</strain>
    </source>
</reference>
<proteinExistence type="predicted"/>
<evidence type="ECO:0000313" key="3">
    <source>
        <dbReference type="Proteomes" id="UP000533269"/>
    </source>
</evidence>
<feature type="region of interest" description="Disordered" evidence="1">
    <location>
        <begin position="1"/>
        <end position="48"/>
    </location>
</feature>
<dbReference type="EMBL" id="JACHVY010000001">
    <property type="protein sequence ID" value="MBB2900494.1"/>
    <property type="molecule type" value="Genomic_DNA"/>
</dbReference>
<protein>
    <submittedName>
        <fullName evidence="2">Uncharacterized protein</fullName>
    </submittedName>
</protein>
<dbReference type="RefSeq" id="WP_183390720.1">
    <property type="nucleotide sequence ID" value="NZ_JACHVY010000001.1"/>
</dbReference>
<dbReference type="AlphaFoldDB" id="A0A7W4TKC2"/>
<evidence type="ECO:0000256" key="1">
    <source>
        <dbReference type="SAM" id="MobiDB-lite"/>
    </source>
</evidence>
<sequence length="142" mass="14801">MADRTGAVGRRVTVTLPPSAHQSTGETVQDKERTGAPCLGTPAERPPLTKKLNTTRMAQDDGAGLALTTLTPARPRAAVLVSVYTETGTHRRVVLSLAAAERARDRAVEVGRAVSLNLVMVTPASGPAQRVEALAEVTAVPA</sequence>
<dbReference type="Proteomes" id="UP000533269">
    <property type="component" value="Unassembled WGS sequence"/>
</dbReference>
<reference evidence="2 3" key="1">
    <citation type="submission" date="2020-08" db="EMBL/GenBank/DDBJ databases">
        <title>The Agave Microbiome: Exploring the role of microbial communities in plant adaptations to desert environments.</title>
        <authorList>
            <person name="Partida-Martinez L.P."/>
        </authorList>
    </citation>
    <scope>NUCLEOTIDE SEQUENCE [LARGE SCALE GENOMIC DNA]</scope>
    <source>
        <strain evidence="2 3">AS2.23</strain>
    </source>
</reference>
<accession>A0A7W4TKC2</accession>